<proteinExistence type="predicted"/>
<dbReference type="InParanoid" id="A0A3P7DNI8"/>
<keyword evidence="1" id="KW-0812">Transmembrane</keyword>
<dbReference type="OrthoDB" id="5985669at2759"/>
<dbReference type="InterPro" id="IPR051856">
    <property type="entry name" value="CSR-E3_Ligase_Protein"/>
</dbReference>
<evidence type="ECO:0000313" key="3">
    <source>
        <dbReference type="Proteomes" id="UP000270924"/>
    </source>
</evidence>
<protein>
    <submittedName>
        <fullName evidence="2">Uncharacterized protein</fullName>
    </submittedName>
</protein>
<accession>A0A3P7DNI8</accession>
<dbReference type="PANTHER" id="PTHR21041:SF17">
    <property type="entry name" value="E3 UBIQUITIN-PROTEIN LIGASE DCST1"/>
    <property type="match status" value="1"/>
</dbReference>
<name>A0A3P7DNI8_WUCBA</name>
<reference evidence="2 3" key="1">
    <citation type="submission" date="2018-11" db="EMBL/GenBank/DDBJ databases">
        <authorList>
            <consortium name="Pathogen Informatics"/>
        </authorList>
    </citation>
    <scope>NUCLEOTIDE SEQUENCE [LARGE SCALE GENOMIC DNA]</scope>
</reference>
<dbReference type="PANTHER" id="PTHR21041">
    <property type="entry name" value="DENDRITIC CELL-SPECIFIC TRANSMEMBRANE PROTEIN"/>
    <property type="match status" value="1"/>
</dbReference>
<evidence type="ECO:0000313" key="2">
    <source>
        <dbReference type="EMBL" id="VDM10983.1"/>
    </source>
</evidence>
<dbReference type="EMBL" id="UYWW01001779">
    <property type="protein sequence ID" value="VDM10983.1"/>
    <property type="molecule type" value="Genomic_DNA"/>
</dbReference>
<keyword evidence="1" id="KW-1133">Transmembrane helix</keyword>
<keyword evidence="3" id="KW-1185">Reference proteome</keyword>
<keyword evidence="1" id="KW-0472">Membrane</keyword>
<dbReference type="Proteomes" id="UP000270924">
    <property type="component" value="Unassembled WGS sequence"/>
</dbReference>
<dbReference type="AlphaFoldDB" id="A0A3P7DNI8"/>
<sequence length="167" mass="19147">MFDKLLIEPYREERRIRLGRSKFIDIFFYSGVYDYHWLRIFINFPLFRCAIICVLFGALGKNGQNLLTVIVFNSLSSGPIENIVRNFQVTTNMITCHIKQKEDMMTQRVVMATGPIESFMAKQFGKSASKGRKVIAMLKSLVEPIEYDFTLSDEDKALATTIDAAEV</sequence>
<dbReference type="OMA" id="YHWLRIF"/>
<gene>
    <name evidence="2" type="ORF">WBA_LOCUS4369</name>
</gene>
<organism evidence="2 3">
    <name type="scientific">Wuchereria bancrofti</name>
    <dbReference type="NCBI Taxonomy" id="6293"/>
    <lineage>
        <taxon>Eukaryota</taxon>
        <taxon>Metazoa</taxon>
        <taxon>Ecdysozoa</taxon>
        <taxon>Nematoda</taxon>
        <taxon>Chromadorea</taxon>
        <taxon>Rhabditida</taxon>
        <taxon>Spirurina</taxon>
        <taxon>Spiruromorpha</taxon>
        <taxon>Filarioidea</taxon>
        <taxon>Onchocercidae</taxon>
        <taxon>Wuchereria</taxon>
    </lineage>
</organism>
<evidence type="ECO:0000256" key="1">
    <source>
        <dbReference type="SAM" id="Phobius"/>
    </source>
</evidence>
<feature type="transmembrane region" description="Helical" evidence="1">
    <location>
        <begin position="37"/>
        <end position="59"/>
    </location>
</feature>